<organism evidence="1 2">
    <name type="scientific">Smallanthus sonchifolius</name>
    <dbReference type="NCBI Taxonomy" id="185202"/>
    <lineage>
        <taxon>Eukaryota</taxon>
        <taxon>Viridiplantae</taxon>
        <taxon>Streptophyta</taxon>
        <taxon>Embryophyta</taxon>
        <taxon>Tracheophyta</taxon>
        <taxon>Spermatophyta</taxon>
        <taxon>Magnoliopsida</taxon>
        <taxon>eudicotyledons</taxon>
        <taxon>Gunneridae</taxon>
        <taxon>Pentapetalae</taxon>
        <taxon>asterids</taxon>
        <taxon>campanulids</taxon>
        <taxon>Asterales</taxon>
        <taxon>Asteraceae</taxon>
        <taxon>Asteroideae</taxon>
        <taxon>Heliantheae alliance</taxon>
        <taxon>Millerieae</taxon>
        <taxon>Smallanthus</taxon>
    </lineage>
</organism>
<keyword evidence="2" id="KW-1185">Reference proteome</keyword>
<accession>A0ACB9J444</accession>
<reference evidence="2" key="1">
    <citation type="journal article" date="2022" name="Mol. Ecol. Resour.">
        <title>The genomes of chicory, endive, great burdock and yacon provide insights into Asteraceae palaeo-polyploidization history and plant inulin production.</title>
        <authorList>
            <person name="Fan W."/>
            <person name="Wang S."/>
            <person name="Wang H."/>
            <person name="Wang A."/>
            <person name="Jiang F."/>
            <person name="Liu H."/>
            <person name="Zhao H."/>
            <person name="Xu D."/>
            <person name="Zhang Y."/>
        </authorList>
    </citation>
    <scope>NUCLEOTIDE SEQUENCE [LARGE SCALE GENOMIC DNA]</scope>
    <source>
        <strain evidence="2">cv. Yunnan</strain>
    </source>
</reference>
<reference evidence="1 2" key="2">
    <citation type="journal article" date="2022" name="Mol. Ecol. Resour.">
        <title>The genomes of chicory, endive, great burdock and yacon provide insights into Asteraceae paleo-polyploidization history and plant inulin production.</title>
        <authorList>
            <person name="Fan W."/>
            <person name="Wang S."/>
            <person name="Wang H."/>
            <person name="Wang A."/>
            <person name="Jiang F."/>
            <person name="Liu H."/>
            <person name="Zhao H."/>
            <person name="Xu D."/>
            <person name="Zhang Y."/>
        </authorList>
    </citation>
    <scope>NUCLEOTIDE SEQUENCE [LARGE SCALE GENOMIC DNA]</scope>
    <source>
        <strain evidence="2">cv. Yunnan</strain>
        <tissue evidence="1">Leaves</tissue>
    </source>
</reference>
<proteinExistence type="predicted"/>
<gene>
    <name evidence="1" type="ORF">L1987_14724</name>
</gene>
<evidence type="ECO:0000313" key="2">
    <source>
        <dbReference type="Proteomes" id="UP001056120"/>
    </source>
</evidence>
<dbReference type="Proteomes" id="UP001056120">
    <property type="component" value="Linkage Group LG05"/>
</dbReference>
<protein>
    <submittedName>
        <fullName evidence="1">Uncharacterized protein</fullName>
    </submittedName>
</protein>
<dbReference type="EMBL" id="CM042022">
    <property type="protein sequence ID" value="KAI3815070.1"/>
    <property type="molecule type" value="Genomic_DNA"/>
</dbReference>
<sequence length="174" mass="19418">MGTMKHICLLIFICVLCRDVYGQDFNLTICQDPTSAPGEWGVTLENASPCVILQAYLDCKGFQSQREIDSKVILKQGDACIINNDVYGQDFNLTIRQDPTSAPGEWGVTLENASPCVILQAYLDCKGFQSQREIDSKVILKQGDACIVNKGERMNPRDSRHFVYAWENQSIACS</sequence>
<comment type="caution">
    <text evidence="1">The sequence shown here is derived from an EMBL/GenBank/DDBJ whole genome shotgun (WGS) entry which is preliminary data.</text>
</comment>
<name>A0ACB9J444_9ASTR</name>
<evidence type="ECO:0000313" key="1">
    <source>
        <dbReference type="EMBL" id="KAI3815070.1"/>
    </source>
</evidence>